<gene>
    <name evidence="1" type="ORF">BJ982_001017</name>
</gene>
<evidence type="ECO:0000313" key="2">
    <source>
        <dbReference type="Proteomes" id="UP000542210"/>
    </source>
</evidence>
<organism evidence="1 2">
    <name type="scientific">Sphaerisporangium siamense</name>
    <dbReference type="NCBI Taxonomy" id="795645"/>
    <lineage>
        <taxon>Bacteria</taxon>
        <taxon>Bacillati</taxon>
        <taxon>Actinomycetota</taxon>
        <taxon>Actinomycetes</taxon>
        <taxon>Streptosporangiales</taxon>
        <taxon>Streptosporangiaceae</taxon>
        <taxon>Sphaerisporangium</taxon>
    </lineage>
</organism>
<dbReference type="AlphaFoldDB" id="A0A7W7G6F2"/>
<proteinExistence type="predicted"/>
<accession>A0A7W7G6F2</accession>
<sequence length="70" mass="7830">MKRIGIVALVVVVFAILAQHNAKAEIAGRCPEKAPVGSEFIRTVHLWGIPYDLYRVRRADGADDYVQVYC</sequence>
<keyword evidence="2" id="KW-1185">Reference proteome</keyword>
<name>A0A7W7G6F2_9ACTN</name>
<dbReference type="Proteomes" id="UP000542210">
    <property type="component" value="Unassembled WGS sequence"/>
</dbReference>
<dbReference type="EMBL" id="JACHND010000001">
    <property type="protein sequence ID" value="MBB4699473.1"/>
    <property type="molecule type" value="Genomic_DNA"/>
</dbReference>
<dbReference type="RefSeq" id="WP_184877029.1">
    <property type="nucleotide sequence ID" value="NZ_BOOV01000024.1"/>
</dbReference>
<protein>
    <submittedName>
        <fullName evidence="1">Uncharacterized protein</fullName>
    </submittedName>
</protein>
<comment type="caution">
    <text evidence="1">The sequence shown here is derived from an EMBL/GenBank/DDBJ whole genome shotgun (WGS) entry which is preliminary data.</text>
</comment>
<evidence type="ECO:0000313" key="1">
    <source>
        <dbReference type="EMBL" id="MBB4699473.1"/>
    </source>
</evidence>
<reference evidence="1 2" key="1">
    <citation type="submission" date="2020-08" db="EMBL/GenBank/DDBJ databases">
        <title>Sequencing the genomes of 1000 actinobacteria strains.</title>
        <authorList>
            <person name="Klenk H.-P."/>
        </authorList>
    </citation>
    <scope>NUCLEOTIDE SEQUENCE [LARGE SCALE GENOMIC DNA]</scope>
    <source>
        <strain evidence="1 2">DSM 45784</strain>
    </source>
</reference>